<organism evidence="1 2">
    <name type="scientific">Micromonospora sicca</name>
    <dbReference type="NCBI Taxonomy" id="2202420"/>
    <lineage>
        <taxon>Bacteria</taxon>
        <taxon>Bacillati</taxon>
        <taxon>Actinomycetota</taxon>
        <taxon>Actinomycetes</taxon>
        <taxon>Micromonosporales</taxon>
        <taxon>Micromonosporaceae</taxon>
        <taxon>Micromonospora</taxon>
    </lineage>
</organism>
<dbReference type="Proteomes" id="UP001290101">
    <property type="component" value="Unassembled WGS sequence"/>
</dbReference>
<name>A0ABU5JKD6_9ACTN</name>
<proteinExistence type="predicted"/>
<comment type="caution">
    <text evidence="1">The sequence shown here is derived from an EMBL/GenBank/DDBJ whole genome shotgun (WGS) entry which is preliminary data.</text>
</comment>
<evidence type="ECO:0000313" key="1">
    <source>
        <dbReference type="EMBL" id="MDZ5493085.1"/>
    </source>
</evidence>
<sequence>MRGERFLTLMDACAREEVAILVVGTGIGWSGSASISCGPVAVRGGCEIVVAKEELDGADLTVEGDR</sequence>
<dbReference type="RefSeq" id="WP_322442724.1">
    <property type="nucleotide sequence ID" value="NZ_JAXOTQ010000040.1"/>
</dbReference>
<dbReference type="EMBL" id="JAXOTQ010000040">
    <property type="protein sequence ID" value="MDZ5493085.1"/>
    <property type="molecule type" value="Genomic_DNA"/>
</dbReference>
<accession>A0ABU5JKD6</accession>
<evidence type="ECO:0000313" key="2">
    <source>
        <dbReference type="Proteomes" id="UP001290101"/>
    </source>
</evidence>
<keyword evidence="2" id="KW-1185">Reference proteome</keyword>
<reference evidence="1 2" key="1">
    <citation type="submission" date="2023-12" db="EMBL/GenBank/DDBJ databases">
        <title>Micromonospora sp. nov., isolated from Atacama Desert.</title>
        <authorList>
            <person name="Carro L."/>
            <person name="Golinska P."/>
            <person name="Klenk H.-P."/>
            <person name="Goodfellow M."/>
        </authorList>
    </citation>
    <scope>NUCLEOTIDE SEQUENCE [LARGE SCALE GENOMIC DNA]</scope>
    <source>
        <strain evidence="1 2">4G53</strain>
    </source>
</reference>
<protein>
    <submittedName>
        <fullName evidence="1">Uncharacterized protein</fullName>
    </submittedName>
</protein>
<gene>
    <name evidence="1" type="ORF">U2F25_27070</name>
</gene>